<sequence>MHVEAIDRVDDISPRDFKEKYLKPRKPVVITGLSRNWPALTKWTWDYFIEIVGKEKVGLYNNNRADAHTPVNGYDEEMYFGDYLQMVRKGPVQLRVFLFNIFKYAPQLVEDFTWPDHLIKGLLKKYPMLFVGGAGSVAHMHYDIDCSHIFHTQFVGRKRVLLLENNQSPFIYRMPLTVESAANFVNWHEGLDEEHFPALRYAKGYTAILQHGDTLFMPAGYWHHMEYMDSGFSMSLRALDETLAGKLKGFYHILPMRMMNNLLIKTRPEWWYHYKRKIAHRNAEKAMRKIQLQETT</sequence>
<dbReference type="PANTHER" id="PTHR12461:SF105">
    <property type="entry name" value="HYPOXIA-INDUCIBLE FACTOR 1-ALPHA INHIBITOR"/>
    <property type="match status" value="1"/>
</dbReference>
<protein>
    <submittedName>
        <fullName evidence="2">Cupin-like domain-containing protein</fullName>
    </submittedName>
</protein>
<dbReference type="PANTHER" id="PTHR12461">
    <property type="entry name" value="HYPOXIA-INDUCIBLE FACTOR 1 ALPHA INHIBITOR-RELATED"/>
    <property type="match status" value="1"/>
</dbReference>
<evidence type="ECO:0000313" key="3">
    <source>
        <dbReference type="Proteomes" id="UP000199537"/>
    </source>
</evidence>
<reference evidence="3" key="1">
    <citation type="submission" date="2016-10" db="EMBL/GenBank/DDBJ databases">
        <authorList>
            <person name="Varghese N."/>
            <person name="Submissions S."/>
        </authorList>
    </citation>
    <scope>NUCLEOTIDE SEQUENCE [LARGE SCALE GENOMIC DNA]</scope>
    <source>
        <strain evidence="3">DSM 14807</strain>
    </source>
</reference>
<proteinExistence type="predicted"/>
<gene>
    <name evidence="2" type="ORF">SAMN05660895_1621</name>
</gene>
<dbReference type="Proteomes" id="UP000199537">
    <property type="component" value="Unassembled WGS sequence"/>
</dbReference>
<name>A0A1I7NF78_9BACT</name>
<dbReference type="SUPFAM" id="SSF51197">
    <property type="entry name" value="Clavaminate synthase-like"/>
    <property type="match status" value="1"/>
</dbReference>
<dbReference type="InterPro" id="IPR041667">
    <property type="entry name" value="Cupin_8"/>
</dbReference>
<dbReference type="AlphaFoldDB" id="A0A1I7NF78"/>
<dbReference type="PROSITE" id="PS51184">
    <property type="entry name" value="JMJC"/>
    <property type="match status" value="1"/>
</dbReference>
<dbReference type="Gene3D" id="2.60.120.650">
    <property type="entry name" value="Cupin"/>
    <property type="match status" value="1"/>
</dbReference>
<evidence type="ECO:0000313" key="2">
    <source>
        <dbReference type="EMBL" id="SFV33299.1"/>
    </source>
</evidence>
<dbReference type="InterPro" id="IPR003347">
    <property type="entry name" value="JmjC_dom"/>
</dbReference>
<accession>A0A1I7NF78</accession>
<dbReference type="STRING" id="1393122.SAMN05660895_1621"/>
<evidence type="ECO:0000259" key="1">
    <source>
        <dbReference type="PROSITE" id="PS51184"/>
    </source>
</evidence>
<dbReference type="RefSeq" id="WP_092459661.1">
    <property type="nucleotide sequence ID" value="NZ_FPCJ01000001.1"/>
</dbReference>
<feature type="domain" description="JmjC" evidence="1">
    <location>
        <begin position="94"/>
        <end position="255"/>
    </location>
</feature>
<keyword evidence="3" id="KW-1185">Reference proteome</keyword>
<dbReference type="OrthoDB" id="2942327at2"/>
<dbReference type="EMBL" id="FPCJ01000001">
    <property type="protein sequence ID" value="SFV33299.1"/>
    <property type="molecule type" value="Genomic_DNA"/>
</dbReference>
<dbReference type="Pfam" id="PF13621">
    <property type="entry name" value="Cupin_8"/>
    <property type="match status" value="1"/>
</dbReference>
<organism evidence="2 3">
    <name type="scientific">Thermoflavifilum thermophilum</name>
    <dbReference type="NCBI Taxonomy" id="1393122"/>
    <lineage>
        <taxon>Bacteria</taxon>
        <taxon>Pseudomonadati</taxon>
        <taxon>Bacteroidota</taxon>
        <taxon>Chitinophagia</taxon>
        <taxon>Chitinophagales</taxon>
        <taxon>Chitinophagaceae</taxon>
        <taxon>Thermoflavifilum</taxon>
    </lineage>
</organism>